<protein>
    <submittedName>
        <fullName evidence="1">Uncharacterized protein</fullName>
    </submittedName>
</protein>
<evidence type="ECO:0000313" key="2">
    <source>
        <dbReference type="Proteomes" id="UP000239209"/>
    </source>
</evidence>
<dbReference type="AlphaFoldDB" id="A0A2T0RUF0"/>
<comment type="caution">
    <text evidence="1">The sequence shown here is derived from an EMBL/GenBank/DDBJ whole genome shotgun (WGS) entry which is preliminary data.</text>
</comment>
<keyword evidence="2" id="KW-1185">Reference proteome</keyword>
<dbReference type="RefSeq" id="WP_106129250.1">
    <property type="nucleotide sequence ID" value="NZ_PVZG01000013.1"/>
</dbReference>
<reference evidence="1 2" key="1">
    <citation type="submission" date="2018-03" db="EMBL/GenBank/DDBJ databases">
        <title>Genomic Encyclopedia of Archaeal and Bacterial Type Strains, Phase II (KMG-II): from individual species to whole genera.</title>
        <authorList>
            <person name="Goeker M."/>
        </authorList>
    </citation>
    <scope>NUCLEOTIDE SEQUENCE [LARGE SCALE GENOMIC DNA]</scope>
    <source>
        <strain evidence="1 2">DSM 45348</strain>
    </source>
</reference>
<evidence type="ECO:0000313" key="1">
    <source>
        <dbReference type="EMBL" id="PRY24777.1"/>
    </source>
</evidence>
<accession>A0A2T0RUF0</accession>
<dbReference type="Proteomes" id="UP000239209">
    <property type="component" value="Unassembled WGS sequence"/>
</dbReference>
<organism evidence="1 2">
    <name type="scientific">Pseudosporangium ferrugineum</name>
    <dbReference type="NCBI Taxonomy" id="439699"/>
    <lineage>
        <taxon>Bacteria</taxon>
        <taxon>Bacillati</taxon>
        <taxon>Actinomycetota</taxon>
        <taxon>Actinomycetes</taxon>
        <taxon>Micromonosporales</taxon>
        <taxon>Micromonosporaceae</taxon>
        <taxon>Pseudosporangium</taxon>
    </lineage>
</organism>
<name>A0A2T0RUF0_9ACTN</name>
<gene>
    <name evidence="1" type="ORF">CLV70_113219</name>
</gene>
<dbReference type="OrthoDB" id="3296232at2"/>
<sequence>MGSSYQTILATGELSAVRAAVAASGQQAMVIPVGDRRWAVVPIQVDGYAATEDLARALSRPEGSIAATFDVFDSDVIVAGVFRGGRSVHDYLSDQSYLAEAWDDDDNEILVDLLGRPYPPGTAPPAGPYGADAAAFAPLGIAPVDETALEAALRGPETMAERQHHAILHALNVTPRPLQMTYEEARRSNTAV</sequence>
<dbReference type="EMBL" id="PVZG01000013">
    <property type="protein sequence ID" value="PRY24777.1"/>
    <property type="molecule type" value="Genomic_DNA"/>
</dbReference>
<proteinExistence type="predicted"/>